<feature type="compositionally biased region" description="Basic and acidic residues" evidence="1">
    <location>
        <begin position="631"/>
        <end position="654"/>
    </location>
</feature>
<dbReference type="Proteomes" id="UP000186817">
    <property type="component" value="Unassembled WGS sequence"/>
</dbReference>
<sequence>MSRPPSLNDNLRKVWPPFNATEQSGVWLIVGVSALTSALARILVHSHDVVPFLQDQAASFLLSAGVIFALSLLDLIFYQAGFTASPLGRLLRMCALALAEAPLPFQAARESAEIRAACRASSGNFQEGPKPSPWKLPLILVPRQCPIVGGIGNHPPLRTILIPVTTTHHTINIVTIIIIIIIITTMIILVVGVVVFTLLINIICTIIDALPLVDVLTKKMTLVSVQCFIDRAPAIATNHRVTTMTDEEFSGILENFFRKGATWTLYRAYRALSDSVDIDFASGGGNRLRFVAAVKLLITGRLHFTASLSSRGCDQLRLGTCLSTAAALPAQAAVDFASDRLYDCRGGYRLHFVTGSDQLYIAQVAIDFTSSPVRASSTSAQVAIYFTSVLVGQHFSGICSQKSLKLNKSVMLAVASVLCPQSKHKLGLNVGPLKKEAKRLRHDLSMEDDPASVHCEGHAIKGFQTLINRRLFTSRKKRDPTLDDLYAVYRQHWTPTAEEIEKEVESKAGQEAEECDYEEEGGEEEEALEDDVYLDVDSAPPSGMVSSYLDSTLFNSHLSPVKPRKQIADRKAAAAPAPAAQGILMGPINPVEEETQVPSPAASSGKGRGASIVGKVVEPEAEPCLPATNPELKDDGLKEPAPKIGEQPELKEPAEQAVPARESSQPEAKAKPNESQAAAKEPAEPAVQPEAQAKPDEFPASSQAEANKSVVPALPVNQLDPLPEAAHAAEAEAEASDASELDLFDAQVGDAAAAVDVEPAVDVEDKEPRPIATPQTKPFKASPEIAAEKPSKNGRLSMPSEEKPSKRPRLSQVKLQDASEKPRTSKGAATGGKQTFAKRNCPKEGQQGREKWLALREVFESELAHRFRFPSKYEVLLLPAVTMKWLFLSVLDQFVCLLPMKAEEQAADVSEMLKQIDEPLFPVIAVDSSPATPVPSPPKTQRSIVRRMIETEEEGTIEDEALAMDWGKVDMQGSESSAPAAAQSGPSLEGLDKKTLQMTARVTMLHDELQKEDAAMNKIYEKGMVDGYDGECLTSQLLDPRARTVINTSAKKEVAVETPPNRKRTGGTTPGPMLQQWAEDYGDGA</sequence>
<evidence type="ECO:0000256" key="2">
    <source>
        <dbReference type="SAM" id="Phobius"/>
    </source>
</evidence>
<feature type="transmembrane region" description="Helical" evidence="2">
    <location>
        <begin position="173"/>
        <end position="200"/>
    </location>
</feature>
<reference evidence="3 4" key="1">
    <citation type="submission" date="2016-02" db="EMBL/GenBank/DDBJ databases">
        <title>Genome analysis of coral dinoflagellate symbionts highlights evolutionary adaptations to a symbiotic lifestyle.</title>
        <authorList>
            <person name="Aranda M."/>
            <person name="Li Y."/>
            <person name="Liew Y.J."/>
            <person name="Baumgarten S."/>
            <person name="Simakov O."/>
            <person name="Wilson M."/>
            <person name="Piel J."/>
            <person name="Ashoor H."/>
            <person name="Bougouffa S."/>
            <person name="Bajic V.B."/>
            <person name="Ryu T."/>
            <person name="Ravasi T."/>
            <person name="Bayer T."/>
            <person name="Micklem G."/>
            <person name="Kim H."/>
            <person name="Bhak J."/>
            <person name="Lajeunesse T.C."/>
            <person name="Voolstra C.R."/>
        </authorList>
    </citation>
    <scope>NUCLEOTIDE SEQUENCE [LARGE SCALE GENOMIC DNA]</scope>
    <source>
        <strain evidence="3 4">CCMP2467</strain>
    </source>
</reference>
<accession>A0A1Q9EFA1</accession>
<feature type="region of interest" description="Disordered" evidence="1">
    <location>
        <begin position="1052"/>
        <end position="1085"/>
    </location>
</feature>
<dbReference type="OrthoDB" id="431839at2759"/>
<keyword evidence="2" id="KW-1133">Transmembrane helix</keyword>
<organism evidence="3 4">
    <name type="scientific">Symbiodinium microadriaticum</name>
    <name type="common">Dinoflagellate</name>
    <name type="synonym">Zooxanthella microadriatica</name>
    <dbReference type="NCBI Taxonomy" id="2951"/>
    <lineage>
        <taxon>Eukaryota</taxon>
        <taxon>Sar</taxon>
        <taxon>Alveolata</taxon>
        <taxon>Dinophyceae</taxon>
        <taxon>Suessiales</taxon>
        <taxon>Symbiodiniaceae</taxon>
        <taxon>Symbiodinium</taxon>
    </lineage>
</organism>
<feature type="compositionally biased region" description="Acidic residues" evidence="1">
    <location>
        <begin position="511"/>
        <end position="529"/>
    </location>
</feature>
<protein>
    <submittedName>
        <fullName evidence="3">Uncharacterized protein</fullName>
    </submittedName>
</protein>
<keyword evidence="4" id="KW-1185">Reference proteome</keyword>
<dbReference type="AlphaFoldDB" id="A0A1Q9EFA1"/>
<evidence type="ECO:0000313" key="3">
    <source>
        <dbReference type="EMBL" id="OLQ06093.1"/>
    </source>
</evidence>
<feature type="compositionally biased region" description="Low complexity" evidence="1">
    <location>
        <begin position="745"/>
        <end position="758"/>
    </location>
</feature>
<feature type="region of interest" description="Disordered" evidence="1">
    <location>
        <begin position="503"/>
        <end position="529"/>
    </location>
</feature>
<dbReference type="EMBL" id="LSRX01000167">
    <property type="protein sequence ID" value="OLQ06093.1"/>
    <property type="molecule type" value="Genomic_DNA"/>
</dbReference>
<feature type="compositionally biased region" description="Acidic residues" evidence="1">
    <location>
        <begin position="731"/>
        <end position="743"/>
    </location>
</feature>
<keyword evidence="2" id="KW-0472">Membrane</keyword>
<feature type="compositionally biased region" description="Low complexity" evidence="1">
    <location>
        <begin position="676"/>
        <end position="692"/>
    </location>
</feature>
<feature type="region of interest" description="Disordered" evidence="1">
    <location>
        <begin position="618"/>
        <end position="844"/>
    </location>
</feature>
<comment type="caution">
    <text evidence="3">The sequence shown here is derived from an EMBL/GenBank/DDBJ whole genome shotgun (WGS) entry which is preliminary data.</text>
</comment>
<evidence type="ECO:0000256" key="1">
    <source>
        <dbReference type="SAM" id="MobiDB-lite"/>
    </source>
</evidence>
<feature type="transmembrane region" description="Helical" evidence="2">
    <location>
        <begin position="25"/>
        <end position="44"/>
    </location>
</feature>
<gene>
    <name evidence="3" type="ORF">AK812_SmicGene10639</name>
</gene>
<proteinExistence type="predicted"/>
<name>A0A1Q9EFA1_SYMMI</name>
<keyword evidence="2" id="KW-0812">Transmembrane</keyword>
<evidence type="ECO:0000313" key="4">
    <source>
        <dbReference type="Proteomes" id="UP000186817"/>
    </source>
</evidence>
<feature type="transmembrane region" description="Helical" evidence="2">
    <location>
        <begin position="56"/>
        <end position="78"/>
    </location>
</feature>